<accession>A0ABY7LGA4</accession>
<evidence type="ECO:0000313" key="2">
    <source>
        <dbReference type="EMBL" id="WBA16247.1"/>
    </source>
</evidence>
<evidence type="ECO:0000313" key="3">
    <source>
        <dbReference type="Proteomes" id="UP001164676"/>
    </source>
</evidence>
<organism evidence="2 3">
    <name type="scientific">Salinivibrio proteolyticus</name>
    <dbReference type="NCBI Taxonomy" id="334715"/>
    <lineage>
        <taxon>Bacteria</taxon>
        <taxon>Pseudomonadati</taxon>
        <taxon>Pseudomonadota</taxon>
        <taxon>Gammaproteobacteria</taxon>
        <taxon>Vibrionales</taxon>
        <taxon>Vibrionaceae</taxon>
        <taxon>Salinivibrio</taxon>
    </lineage>
</organism>
<dbReference type="Pfam" id="PF12915">
    <property type="entry name" value="DUF3833"/>
    <property type="match status" value="1"/>
</dbReference>
<sequence length="187" mass="21332">MTLPTRQIRQRIQWALLAVAALLLTACSADIEDYKARTPAFDLFEYFEGHTKAWGMVQDFSGEQRRRFEVDIIGTVDGDTLTLDESFVYDDGETQTRVWTITRHSEGTYSGTAGDIVGTATGVVEGNALNWRYDLVVPVGDSEYQLHFDDWMFRQDSDHLFNVTSMRKWGVEVGKVTLFFQRVNKEG</sequence>
<keyword evidence="1" id="KW-0732">Signal</keyword>
<dbReference type="PROSITE" id="PS51257">
    <property type="entry name" value="PROKAR_LIPOPROTEIN"/>
    <property type="match status" value="1"/>
</dbReference>
<feature type="signal peptide" evidence="1">
    <location>
        <begin position="1"/>
        <end position="31"/>
    </location>
</feature>
<dbReference type="RefSeq" id="WP_269598644.1">
    <property type="nucleotide sequence ID" value="NZ_CP114585.1"/>
</dbReference>
<protein>
    <submittedName>
        <fullName evidence="2">DUF3833 domain-containing protein</fullName>
    </submittedName>
</protein>
<gene>
    <name evidence="2" type="ORF">N7E60_15980</name>
</gene>
<proteinExistence type="predicted"/>
<dbReference type="InterPro" id="IPR024409">
    <property type="entry name" value="DUF3833"/>
</dbReference>
<feature type="chain" id="PRO_5046015620" evidence="1">
    <location>
        <begin position="32"/>
        <end position="187"/>
    </location>
</feature>
<name>A0ABY7LGA4_9GAMM</name>
<reference evidence="2" key="1">
    <citation type="submission" date="2022-09" db="EMBL/GenBank/DDBJ databases">
        <authorList>
            <person name="Li Z.-J."/>
        </authorList>
    </citation>
    <scope>NUCLEOTIDE SEQUENCE</scope>
    <source>
        <strain evidence="2">TGB10</strain>
        <plasmid evidence="2">unnamed</plasmid>
    </source>
</reference>
<dbReference type="EMBL" id="CP114585">
    <property type="protein sequence ID" value="WBA16247.1"/>
    <property type="molecule type" value="Genomic_DNA"/>
</dbReference>
<geneLocation type="plasmid" evidence="2 3">
    <name>unnamed</name>
</geneLocation>
<evidence type="ECO:0000256" key="1">
    <source>
        <dbReference type="SAM" id="SignalP"/>
    </source>
</evidence>
<dbReference type="Proteomes" id="UP001164676">
    <property type="component" value="Plasmid unnamed"/>
</dbReference>
<keyword evidence="3" id="KW-1185">Reference proteome</keyword>
<keyword evidence="2" id="KW-0614">Plasmid</keyword>